<dbReference type="HAMAP" id="MF_01454">
    <property type="entry name" value="GTPase_Obg"/>
    <property type="match status" value="1"/>
</dbReference>
<dbReference type="GO" id="GO:0042254">
    <property type="term" value="P:ribosome biogenesis"/>
    <property type="evidence" value="ECO:0007669"/>
    <property type="project" value="UniProtKB-UniRule"/>
</dbReference>
<dbReference type="NCBIfam" id="TIGR02729">
    <property type="entry name" value="Obg_CgtA"/>
    <property type="match status" value="1"/>
</dbReference>
<feature type="domain" description="OCT" evidence="8">
    <location>
        <begin position="350"/>
        <end position="424"/>
    </location>
</feature>
<evidence type="ECO:0008006" key="12">
    <source>
        <dbReference type="Google" id="ProtNLM"/>
    </source>
</evidence>
<dbReference type="InterPro" id="IPR045086">
    <property type="entry name" value="OBG_GTPase"/>
</dbReference>
<dbReference type="Gene3D" id="2.70.210.12">
    <property type="entry name" value="GTP1/OBG domain"/>
    <property type="match status" value="1"/>
</dbReference>
<dbReference type="OMA" id="IETFCMS"/>
<dbReference type="eggNOG" id="KOG1489">
    <property type="taxonomic scope" value="Eukaryota"/>
</dbReference>
<dbReference type="InParanoid" id="D8S3N7"/>
<sequence length="424" mass="46180">MRCFDRAKIYVKAGDGGNGEVAFRREKYIPHGGPSGGNGGRGGNIYIEVDPSLNSLLCFRKSVHFRAGRGSHGLGKSQDGAFGDDCVVKVPPGTVVRDAKNSETLLLEMTKAGHRELLLPGGRGGRGNAAFKSAKNKTPQLAERGEQGAEMWVDLELKLVADVGIIGVPNAGKSTLLSAISAARPAIAAYPFTTLLPNLGVVSLDFDATMVIADLPGLLEGAHAGYGLGHEFLRHTERCRVLIHVIDGTSPQPEFEYDAVRLELELFDPRLCSKPSIVAFNKMDVPEAAERWESFRKAMESRGVEVRSMSAATMEGTLQVVRHAYKLLQTAPVEEPVSISNDVASMVKKERSSPIGEFKVDVDPESDLWHIYGAGVERFTQMTNWEYFESLQRFERVLECSGINAELKSRGIHEGDKVAIGDVR</sequence>
<evidence type="ECO:0000259" key="8">
    <source>
        <dbReference type="PROSITE" id="PS51881"/>
    </source>
</evidence>
<dbReference type="InterPro" id="IPR036726">
    <property type="entry name" value="GTP1_OBG_dom_sf"/>
</dbReference>
<dbReference type="InterPro" id="IPR006169">
    <property type="entry name" value="GTP1_OBG_dom"/>
</dbReference>
<dbReference type="PROSITE" id="PS51883">
    <property type="entry name" value="OBG"/>
    <property type="match status" value="1"/>
</dbReference>
<dbReference type="Gene3D" id="3.40.50.300">
    <property type="entry name" value="P-loop containing nucleotide triphosphate hydrolases"/>
    <property type="match status" value="1"/>
</dbReference>
<dbReference type="InterPro" id="IPR015349">
    <property type="entry name" value="OCT_dom"/>
</dbReference>
<dbReference type="GO" id="GO:0005739">
    <property type="term" value="C:mitochondrion"/>
    <property type="evidence" value="ECO:0000318"/>
    <property type="project" value="GO_Central"/>
</dbReference>
<evidence type="ECO:0000313" key="10">
    <source>
        <dbReference type="EMBL" id="EFJ21138.1"/>
    </source>
</evidence>
<accession>D8S3N7</accession>
<dbReference type="FunCoup" id="D8S3N7">
    <property type="interactions" value="2006"/>
</dbReference>
<dbReference type="Gene3D" id="3.30.300.350">
    <property type="entry name" value="GTP-binding protein OBG, C-terminal domain"/>
    <property type="match status" value="1"/>
</dbReference>
<gene>
    <name evidence="10" type="ORF">SELMODRAFT_107842</name>
</gene>
<evidence type="ECO:0000256" key="2">
    <source>
        <dbReference type="ARBA" id="ARBA00007699"/>
    </source>
</evidence>
<dbReference type="SUPFAM" id="SSF82051">
    <property type="entry name" value="Obg GTP-binding protein N-terminal domain"/>
    <property type="match status" value="1"/>
</dbReference>
<dbReference type="GO" id="GO:0000287">
    <property type="term" value="F:magnesium ion binding"/>
    <property type="evidence" value="ECO:0007669"/>
    <property type="project" value="InterPro"/>
</dbReference>
<dbReference type="Proteomes" id="UP000001514">
    <property type="component" value="Unassembled WGS sequence"/>
</dbReference>
<dbReference type="OrthoDB" id="347018at2759"/>
<reference evidence="10 11" key="1">
    <citation type="journal article" date="2011" name="Science">
        <title>The Selaginella genome identifies genetic changes associated with the evolution of vascular plants.</title>
        <authorList>
            <person name="Banks J.A."/>
            <person name="Nishiyama T."/>
            <person name="Hasebe M."/>
            <person name="Bowman J.L."/>
            <person name="Gribskov M."/>
            <person name="dePamphilis C."/>
            <person name="Albert V.A."/>
            <person name="Aono N."/>
            <person name="Aoyama T."/>
            <person name="Ambrose B.A."/>
            <person name="Ashton N.W."/>
            <person name="Axtell M.J."/>
            <person name="Barker E."/>
            <person name="Barker M.S."/>
            <person name="Bennetzen J.L."/>
            <person name="Bonawitz N.D."/>
            <person name="Chapple C."/>
            <person name="Cheng C."/>
            <person name="Correa L.G."/>
            <person name="Dacre M."/>
            <person name="DeBarry J."/>
            <person name="Dreyer I."/>
            <person name="Elias M."/>
            <person name="Engstrom E.M."/>
            <person name="Estelle M."/>
            <person name="Feng L."/>
            <person name="Finet C."/>
            <person name="Floyd S.K."/>
            <person name="Frommer W.B."/>
            <person name="Fujita T."/>
            <person name="Gramzow L."/>
            <person name="Gutensohn M."/>
            <person name="Harholt J."/>
            <person name="Hattori M."/>
            <person name="Heyl A."/>
            <person name="Hirai T."/>
            <person name="Hiwatashi Y."/>
            <person name="Ishikawa M."/>
            <person name="Iwata M."/>
            <person name="Karol K.G."/>
            <person name="Koehler B."/>
            <person name="Kolukisaoglu U."/>
            <person name="Kubo M."/>
            <person name="Kurata T."/>
            <person name="Lalonde S."/>
            <person name="Li K."/>
            <person name="Li Y."/>
            <person name="Litt A."/>
            <person name="Lyons E."/>
            <person name="Manning G."/>
            <person name="Maruyama T."/>
            <person name="Michael T.P."/>
            <person name="Mikami K."/>
            <person name="Miyazaki S."/>
            <person name="Morinaga S."/>
            <person name="Murata T."/>
            <person name="Mueller-Roeber B."/>
            <person name="Nelson D.R."/>
            <person name="Obara M."/>
            <person name="Oguri Y."/>
            <person name="Olmstead R.G."/>
            <person name="Onodera N."/>
            <person name="Petersen B.L."/>
            <person name="Pils B."/>
            <person name="Prigge M."/>
            <person name="Rensing S.A."/>
            <person name="Riano-Pachon D.M."/>
            <person name="Roberts A.W."/>
            <person name="Sato Y."/>
            <person name="Scheller H.V."/>
            <person name="Schulz B."/>
            <person name="Schulz C."/>
            <person name="Shakirov E.V."/>
            <person name="Shibagaki N."/>
            <person name="Shinohara N."/>
            <person name="Shippen D.E."/>
            <person name="Soerensen I."/>
            <person name="Sotooka R."/>
            <person name="Sugimoto N."/>
            <person name="Sugita M."/>
            <person name="Sumikawa N."/>
            <person name="Tanurdzic M."/>
            <person name="Theissen G."/>
            <person name="Ulvskov P."/>
            <person name="Wakazuki S."/>
            <person name="Weng J.K."/>
            <person name="Willats W.W."/>
            <person name="Wipf D."/>
            <person name="Wolf P.G."/>
            <person name="Yang L."/>
            <person name="Zimmer A.D."/>
            <person name="Zhu Q."/>
            <person name="Mitros T."/>
            <person name="Hellsten U."/>
            <person name="Loque D."/>
            <person name="Otillar R."/>
            <person name="Salamov A."/>
            <person name="Schmutz J."/>
            <person name="Shapiro H."/>
            <person name="Lindquist E."/>
            <person name="Lucas S."/>
            <person name="Rokhsar D."/>
            <person name="Grigoriev I.V."/>
        </authorList>
    </citation>
    <scope>NUCLEOTIDE SEQUENCE [LARGE SCALE GENOMIC DNA]</scope>
</reference>
<dbReference type="NCBIfam" id="NF008956">
    <property type="entry name" value="PRK12299.1"/>
    <property type="match status" value="1"/>
</dbReference>
<dbReference type="STRING" id="88036.D8S3N7"/>
<keyword evidence="3" id="KW-0479">Metal-binding</keyword>
<dbReference type="Gramene" id="EFJ21138">
    <property type="protein sequence ID" value="EFJ21138"/>
    <property type="gene ID" value="SELMODRAFT_107842"/>
</dbReference>
<dbReference type="KEGG" id="smo:SELMODRAFT_107842"/>
<dbReference type="NCBIfam" id="NF008955">
    <property type="entry name" value="PRK12297.1"/>
    <property type="match status" value="1"/>
</dbReference>
<evidence type="ECO:0000256" key="3">
    <source>
        <dbReference type="ARBA" id="ARBA00022723"/>
    </source>
</evidence>
<dbReference type="NCBIfam" id="TIGR03595">
    <property type="entry name" value="Obg_CgtA_exten"/>
    <property type="match status" value="1"/>
</dbReference>
<evidence type="ECO:0000256" key="5">
    <source>
        <dbReference type="ARBA" id="ARBA00022842"/>
    </source>
</evidence>
<feature type="domain" description="OBG-type G" evidence="7">
    <location>
        <begin position="161"/>
        <end position="329"/>
    </location>
</feature>
<dbReference type="GO" id="GO:0005525">
    <property type="term" value="F:GTP binding"/>
    <property type="evidence" value="ECO:0000318"/>
    <property type="project" value="GO_Central"/>
</dbReference>
<evidence type="ECO:0000256" key="4">
    <source>
        <dbReference type="ARBA" id="ARBA00022741"/>
    </source>
</evidence>
<dbReference type="InterPro" id="IPR027417">
    <property type="entry name" value="P-loop_NTPase"/>
</dbReference>
<evidence type="ECO:0000259" key="7">
    <source>
        <dbReference type="PROSITE" id="PS51710"/>
    </source>
</evidence>
<name>D8S3N7_SELML</name>
<dbReference type="Pfam" id="PF01018">
    <property type="entry name" value="GTP1_OBG"/>
    <property type="match status" value="1"/>
</dbReference>
<dbReference type="Pfam" id="PF09269">
    <property type="entry name" value="DUF1967"/>
    <property type="match status" value="1"/>
</dbReference>
<dbReference type="PRINTS" id="PR00326">
    <property type="entry name" value="GTP1OBG"/>
</dbReference>
<dbReference type="SUPFAM" id="SSF52540">
    <property type="entry name" value="P-loop containing nucleoside triphosphate hydrolases"/>
    <property type="match status" value="1"/>
</dbReference>
<evidence type="ECO:0000313" key="11">
    <source>
        <dbReference type="Proteomes" id="UP000001514"/>
    </source>
</evidence>
<dbReference type="GO" id="GO:0003924">
    <property type="term" value="F:GTPase activity"/>
    <property type="evidence" value="ECO:0000318"/>
    <property type="project" value="GO_Central"/>
</dbReference>
<dbReference type="PROSITE" id="PS51710">
    <property type="entry name" value="G_OBG"/>
    <property type="match status" value="1"/>
</dbReference>
<evidence type="ECO:0000259" key="9">
    <source>
        <dbReference type="PROSITE" id="PS51883"/>
    </source>
</evidence>
<protein>
    <recommendedName>
        <fullName evidence="12">Obg family GTPase CgtA</fullName>
    </recommendedName>
</protein>
<dbReference type="PROSITE" id="PS51881">
    <property type="entry name" value="OCT"/>
    <property type="match status" value="1"/>
</dbReference>
<evidence type="ECO:0000256" key="1">
    <source>
        <dbReference type="ARBA" id="ARBA00001946"/>
    </source>
</evidence>
<proteinExistence type="inferred from homology"/>
<dbReference type="PANTHER" id="PTHR11702:SF44">
    <property type="entry name" value="GTP-BINDING PROTEIN OBGC, CHLOROPLASTIC"/>
    <property type="match status" value="1"/>
</dbReference>
<dbReference type="SUPFAM" id="SSF102741">
    <property type="entry name" value="Obg GTP-binding protein C-terminal domain"/>
    <property type="match status" value="1"/>
</dbReference>
<dbReference type="CDD" id="cd01898">
    <property type="entry name" value="Obg"/>
    <property type="match status" value="1"/>
</dbReference>
<evidence type="ECO:0000256" key="6">
    <source>
        <dbReference type="ARBA" id="ARBA00023134"/>
    </source>
</evidence>
<dbReference type="AlphaFoldDB" id="D8S3N7"/>
<dbReference type="FunFam" id="2.70.210.12:FF:000001">
    <property type="entry name" value="GTPase Obg"/>
    <property type="match status" value="1"/>
</dbReference>
<dbReference type="PROSITE" id="PS00905">
    <property type="entry name" value="GTP1_OBG"/>
    <property type="match status" value="1"/>
</dbReference>
<comment type="cofactor">
    <cofactor evidence="1">
        <name>Mg(2+)</name>
        <dbReference type="ChEBI" id="CHEBI:18420"/>
    </cofactor>
</comment>
<keyword evidence="11" id="KW-1185">Reference proteome</keyword>
<keyword evidence="4" id="KW-0547">Nucleotide-binding</keyword>
<dbReference type="EMBL" id="GL377600">
    <property type="protein sequence ID" value="EFJ21138.1"/>
    <property type="molecule type" value="Genomic_DNA"/>
</dbReference>
<organism evidence="11">
    <name type="scientific">Selaginella moellendorffii</name>
    <name type="common">Spikemoss</name>
    <dbReference type="NCBI Taxonomy" id="88036"/>
    <lineage>
        <taxon>Eukaryota</taxon>
        <taxon>Viridiplantae</taxon>
        <taxon>Streptophyta</taxon>
        <taxon>Embryophyta</taxon>
        <taxon>Tracheophyta</taxon>
        <taxon>Lycopodiopsida</taxon>
        <taxon>Selaginellales</taxon>
        <taxon>Selaginellaceae</taxon>
        <taxon>Selaginella</taxon>
    </lineage>
</organism>
<dbReference type="HOGENOM" id="CLU_011747_2_1_1"/>
<keyword evidence="6" id="KW-0342">GTP-binding</keyword>
<comment type="similarity">
    <text evidence="2">Belongs to the TRAFAC class OBG-HflX-like GTPase superfamily. OBG GTPase family.</text>
</comment>
<feature type="domain" description="Obg" evidence="9">
    <location>
        <begin position="1"/>
        <end position="160"/>
    </location>
</feature>
<dbReference type="InterPro" id="IPR036346">
    <property type="entry name" value="GTP-bd_prot_GTP1/OBG_C_sf"/>
</dbReference>
<keyword evidence="5" id="KW-0460">Magnesium</keyword>
<dbReference type="InterPro" id="IPR006073">
    <property type="entry name" value="GTP-bd"/>
</dbReference>
<dbReference type="PIRSF" id="PIRSF002401">
    <property type="entry name" value="GTP_bd_Obg/CgtA"/>
    <property type="match status" value="1"/>
</dbReference>
<dbReference type="Pfam" id="PF01926">
    <property type="entry name" value="MMR_HSR1"/>
    <property type="match status" value="1"/>
</dbReference>
<dbReference type="NCBIfam" id="NF008954">
    <property type="entry name" value="PRK12296.1"/>
    <property type="match status" value="1"/>
</dbReference>
<dbReference type="InterPro" id="IPR014100">
    <property type="entry name" value="GTP-bd_Obg/CgtA"/>
</dbReference>
<dbReference type="InterPro" id="IPR031167">
    <property type="entry name" value="G_OBG"/>
</dbReference>
<dbReference type="InterPro" id="IPR006074">
    <property type="entry name" value="GTP1-OBG_CS"/>
</dbReference>
<dbReference type="PANTHER" id="PTHR11702">
    <property type="entry name" value="DEVELOPMENTALLY REGULATED GTP-BINDING PROTEIN-RELATED"/>
    <property type="match status" value="1"/>
</dbReference>